<comment type="subcellular location">
    <subcellularLocation>
        <location evidence="1">Cell membrane</location>
        <topology evidence="1">Multi-pass membrane protein</topology>
    </subcellularLocation>
</comment>
<dbReference type="PANTHER" id="PTHR36838">
    <property type="entry name" value="AUXIN EFFLUX CARRIER FAMILY PROTEIN"/>
    <property type="match status" value="1"/>
</dbReference>
<dbReference type="RefSeq" id="WP_066194840.1">
    <property type="nucleotide sequence ID" value="NZ_JAFDQP010000015.1"/>
</dbReference>
<dbReference type="GO" id="GO:0055085">
    <property type="term" value="P:transmembrane transport"/>
    <property type="evidence" value="ECO:0007669"/>
    <property type="project" value="InterPro"/>
</dbReference>
<dbReference type="PANTHER" id="PTHR36838:SF3">
    <property type="entry name" value="TRANSPORTER AUXIN EFFLUX CARRIER EC FAMILY"/>
    <property type="match status" value="1"/>
</dbReference>
<gene>
    <name evidence="9" type="ORF">CWS20_15615</name>
</gene>
<dbReference type="AlphaFoldDB" id="A0A2N0ZET7"/>
<dbReference type="Proteomes" id="UP000233343">
    <property type="component" value="Unassembled WGS sequence"/>
</dbReference>
<evidence type="ECO:0000256" key="4">
    <source>
        <dbReference type="ARBA" id="ARBA00022475"/>
    </source>
</evidence>
<feature type="transmembrane region" description="Helical" evidence="8">
    <location>
        <begin position="227"/>
        <end position="248"/>
    </location>
</feature>
<protein>
    <submittedName>
        <fullName evidence="9">Auxin efflux carrier</fullName>
    </submittedName>
</protein>
<accession>A0A2N0ZET7</accession>
<proteinExistence type="inferred from homology"/>
<evidence type="ECO:0000256" key="2">
    <source>
        <dbReference type="ARBA" id="ARBA00010145"/>
    </source>
</evidence>
<feature type="transmembrane region" description="Helical" evidence="8">
    <location>
        <begin position="163"/>
        <end position="180"/>
    </location>
</feature>
<keyword evidence="5 8" id="KW-0812">Transmembrane</keyword>
<feature type="transmembrane region" description="Helical" evidence="8">
    <location>
        <begin position="67"/>
        <end position="92"/>
    </location>
</feature>
<evidence type="ECO:0000256" key="6">
    <source>
        <dbReference type="ARBA" id="ARBA00022989"/>
    </source>
</evidence>
<reference evidence="9 10" key="1">
    <citation type="journal article" date="2010" name="Int. J. Syst. Evol. Microbiol.">
        <title>Bacillus horneckiae sp. nov., isolated from a spacecraft-assembly clean room.</title>
        <authorList>
            <person name="Vaishampayan P."/>
            <person name="Probst A."/>
            <person name="Krishnamurthi S."/>
            <person name="Ghosh S."/>
            <person name="Osman S."/>
            <person name="McDowall A."/>
            <person name="Ruckmani A."/>
            <person name="Mayilraj S."/>
            <person name="Venkateswaran K."/>
        </authorList>
    </citation>
    <scope>NUCLEOTIDE SEQUENCE [LARGE SCALE GENOMIC DNA]</scope>
    <source>
        <strain evidence="10">1PO1SC</strain>
    </source>
</reference>
<evidence type="ECO:0000256" key="5">
    <source>
        <dbReference type="ARBA" id="ARBA00022692"/>
    </source>
</evidence>
<evidence type="ECO:0000256" key="7">
    <source>
        <dbReference type="ARBA" id="ARBA00023136"/>
    </source>
</evidence>
<dbReference type="GO" id="GO:0005886">
    <property type="term" value="C:plasma membrane"/>
    <property type="evidence" value="ECO:0007669"/>
    <property type="project" value="UniProtKB-SubCell"/>
</dbReference>
<name>A0A2N0ZET7_9BACI</name>
<evidence type="ECO:0000256" key="3">
    <source>
        <dbReference type="ARBA" id="ARBA00022448"/>
    </source>
</evidence>
<keyword evidence="10" id="KW-1185">Reference proteome</keyword>
<dbReference type="InterPro" id="IPR004776">
    <property type="entry name" value="Mem_transp_PIN-like"/>
</dbReference>
<evidence type="ECO:0000256" key="8">
    <source>
        <dbReference type="SAM" id="Phobius"/>
    </source>
</evidence>
<evidence type="ECO:0000313" key="9">
    <source>
        <dbReference type="EMBL" id="PKG28031.1"/>
    </source>
</evidence>
<evidence type="ECO:0000313" key="10">
    <source>
        <dbReference type="Proteomes" id="UP000233343"/>
    </source>
</evidence>
<feature type="transmembrane region" description="Helical" evidence="8">
    <location>
        <begin position="129"/>
        <end position="151"/>
    </location>
</feature>
<feature type="transmembrane region" description="Helical" evidence="8">
    <location>
        <begin position="288"/>
        <end position="310"/>
    </location>
</feature>
<keyword evidence="4" id="KW-1003">Cell membrane</keyword>
<dbReference type="InterPro" id="IPR038770">
    <property type="entry name" value="Na+/solute_symporter_sf"/>
</dbReference>
<keyword evidence="3" id="KW-0813">Transport</keyword>
<keyword evidence="7 8" id="KW-0472">Membrane</keyword>
<organism evidence="9 10">
    <name type="scientific">Cytobacillus horneckiae</name>
    <dbReference type="NCBI Taxonomy" id="549687"/>
    <lineage>
        <taxon>Bacteria</taxon>
        <taxon>Bacillati</taxon>
        <taxon>Bacillota</taxon>
        <taxon>Bacilli</taxon>
        <taxon>Bacillales</taxon>
        <taxon>Bacillaceae</taxon>
        <taxon>Cytobacillus</taxon>
    </lineage>
</organism>
<dbReference type="EMBL" id="PISD01000033">
    <property type="protein sequence ID" value="PKG28031.1"/>
    <property type="molecule type" value="Genomic_DNA"/>
</dbReference>
<feature type="transmembrane region" description="Helical" evidence="8">
    <location>
        <begin position="36"/>
        <end position="55"/>
    </location>
</feature>
<evidence type="ECO:0000256" key="1">
    <source>
        <dbReference type="ARBA" id="ARBA00004651"/>
    </source>
</evidence>
<feature type="transmembrane region" description="Helical" evidence="8">
    <location>
        <begin position="104"/>
        <end position="123"/>
    </location>
</feature>
<comment type="similarity">
    <text evidence="2">Belongs to the auxin efflux carrier (TC 2.A.69) family.</text>
</comment>
<comment type="caution">
    <text evidence="9">The sequence shown here is derived from an EMBL/GenBank/DDBJ whole genome shotgun (WGS) entry which is preliminary data.</text>
</comment>
<feature type="transmembrane region" description="Helical" evidence="8">
    <location>
        <begin position="192"/>
        <end position="215"/>
    </location>
</feature>
<dbReference type="Pfam" id="PF03547">
    <property type="entry name" value="Mem_trans"/>
    <property type="match status" value="1"/>
</dbReference>
<sequence>MDAATVTLAIATMGIIILFGAFVAIRVPITKEAKNLLMAIIINLAVPFIILNGVFNTEISDEVFQQVFIIFGASIVFNSVATVIGIIIGRLIGFQLSMAKKLSLLAAIGNTGFIAIPLCATLFGPIGGLLAAVFDAGLDFVLFSLGIYLLQSDQRFNIKQLKALLNMPLLAITIGLLYVISGLEAPAFMQQLASMLSGLAAPLAMLYIGFLLPPFFKKGQTLYYRELWFPILLKLIIFPALTIFILSLMPLNTFLKQMLVILTAMPTFMLASVLFSRYTNDEDKAVMTTVYSTILSLVTIPLVTVFAGFFL</sequence>
<keyword evidence="6 8" id="KW-1133">Transmembrane helix</keyword>
<feature type="transmembrane region" description="Helical" evidence="8">
    <location>
        <begin position="254"/>
        <end position="276"/>
    </location>
</feature>
<feature type="transmembrane region" description="Helical" evidence="8">
    <location>
        <begin position="6"/>
        <end position="24"/>
    </location>
</feature>
<dbReference type="Gene3D" id="1.20.1530.20">
    <property type="match status" value="1"/>
</dbReference>